<reference evidence="2 3" key="1">
    <citation type="submission" date="2017-02" db="EMBL/GenBank/DDBJ databases">
        <title>Legionella quilivanii strain from human: case report and whole genome sequencing analysis.</title>
        <authorList>
            <person name="Lalancette C."/>
            <person name="Leduc J.-M."/>
            <person name="Levesque S."/>
            <person name="Fournier E."/>
            <person name="Saoud J."/>
            <person name="Faucher S.P."/>
            <person name="Bernard K."/>
            <person name="Martineau C."/>
            <person name="Longtin J."/>
        </authorList>
    </citation>
    <scope>NUCLEOTIDE SEQUENCE [LARGE SCALE GENOMIC DNA]</scope>
    <source>
        <strain evidence="2 3">ID143958</strain>
    </source>
</reference>
<dbReference type="Proteomes" id="UP000249458">
    <property type="component" value="Unassembled WGS sequence"/>
</dbReference>
<evidence type="ECO:0000313" key="3">
    <source>
        <dbReference type="Proteomes" id="UP000249458"/>
    </source>
</evidence>
<dbReference type="RefSeq" id="WP_112218560.1">
    <property type="nucleotide sequence ID" value="NZ_MVJN01000002.1"/>
</dbReference>
<organism evidence="2 3">
    <name type="scientific">Legionella quinlivanii</name>
    <dbReference type="NCBI Taxonomy" id="45073"/>
    <lineage>
        <taxon>Bacteria</taxon>
        <taxon>Pseudomonadati</taxon>
        <taxon>Pseudomonadota</taxon>
        <taxon>Gammaproteobacteria</taxon>
        <taxon>Legionellales</taxon>
        <taxon>Legionellaceae</taxon>
        <taxon>Legionella</taxon>
    </lineage>
</organism>
<protein>
    <submittedName>
        <fullName evidence="2">Uncharacterized protein</fullName>
    </submittedName>
</protein>
<feature type="region of interest" description="Disordered" evidence="1">
    <location>
        <begin position="1"/>
        <end position="38"/>
    </location>
</feature>
<proteinExistence type="predicted"/>
<dbReference type="EMBL" id="MVJN01000002">
    <property type="protein sequence ID" value="RAP38011.1"/>
    <property type="molecule type" value="Genomic_DNA"/>
</dbReference>
<gene>
    <name evidence="2" type="ORF">B1207_03210</name>
</gene>
<dbReference type="AlphaFoldDB" id="A0A364LMC6"/>
<evidence type="ECO:0000313" key="2">
    <source>
        <dbReference type="EMBL" id="RAP38011.1"/>
    </source>
</evidence>
<comment type="caution">
    <text evidence="2">The sequence shown here is derived from an EMBL/GenBank/DDBJ whole genome shotgun (WGS) entry which is preliminary data.</text>
</comment>
<name>A0A364LMC6_9GAMM</name>
<evidence type="ECO:0000256" key="1">
    <source>
        <dbReference type="SAM" id="MobiDB-lite"/>
    </source>
</evidence>
<accession>A0A364LMC6</accession>
<sequence length="284" mass="32400">MPRKSQGHYIFKGDRGVYNSDPQQPVSPGFNKKQSSYEEELNEASKNIEYKLDGDSKNNEYKIGKKNTKCLEAFNSDMNDMNTLIQNWDNFFKTKLPEDLPGIEKVQEFLVSQIELFLLLFADSYKVLANDSQNPAYSTSERLDAQKPLKTLHNLVRPWLNELQATLNKEINFLKTNVGNLKLHALLIFCLCFMDKCAKLIQDDLSENKLPHTYLVDLELHLIEVAKETYKLGKDKRIRYNTAILESSNSHGIANPDIADNLIGKLLDNIAKVPGTGFNLKNDL</sequence>